<protein>
    <submittedName>
        <fullName evidence="1">Uncharacterized protein</fullName>
    </submittedName>
</protein>
<dbReference type="Proteomes" id="UP000034794">
    <property type="component" value="Unassembled WGS sequence"/>
</dbReference>
<proteinExistence type="predicted"/>
<organism evidence="1 2">
    <name type="scientific">Candidatus Collierbacteria bacterium GW2011_GWA2_46_26</name>
    <dbReference type="NCBI Taxonomy" id="1618381"/>
    <lineage>
        <taxon>Bacteria</taxon>
        <taxon>Candidatus Collieribacteriota</taxon>
    </lineage>
</organism>
<comment type="caution">
    <text evidence="1">The sequence shown here is derived from an EMBL/GenBank/DDBJ whole genome shotgun (WGS) entry which is preliminary data.</text>
</comment>
<name>A0A0G1PKR0_9BACT</name>
<dbReference type="EMBL" id="LCMI01000004">
    <property type="protein sequence ID" value="KKU33404.1"/>
    <property type="molecule type" value="Genomic_DNA"/>
</dbReference>
<sequence length="85" mass="9465">MMVSTYDMVPKGSFYLCVKEGGVLVNLYTGLLTVLGDSFVANGEARTYVRGGRDVYYVFNPGDINDEEIRKMIFPDGINLRDLSS</sequence>
<gene>
    <name evidence="1" type="ORF">UX47_C0004G0049</name>
</gene>
<evidence type="ECO:0000313" key="1">
    <source>
        <dbReference type="EMBL" id="KKU33404.1"/>
    </source>
</evidence>
<accession>A0A0G1PKR0</accession>
<dbReference type="AlphaFoldDB" id="A0A0G1PKR0"/>
<evidence type="ECO:0000313" key="2">
    <source>
        <dbReference type="Proteomes" id="UP000034794"/>
    </source>
</evidence>
<reference evidence="1 2" key="1">
    <citation type="journal article" date="2015" name="Nature">
        <title>rRNA introns, odd ribosomes, and small enigmatic genomes across a large radiation of phyla.</title>
        <authorList>
            <person name="Brown C.T."/>
            <person name="Hug L.A."/>
            <person name="Thomas B.C."/>
            <person name="Sharon I."/>
            <person name="Castelle C.J."/>
            <person name="Singh A."/>
            <person name="Wilkins M.J."/>
            <person name="Williams K.H."/>
            <person name="Banfield J.F."/>
        </authorList>
    </citation>
    <scope>NUCLEOTIDE SEQUENCE [LARGE SCALE GENOMIC DNA]</scope>
</reference>